<evidence type="ECO:0000313" key="3">
    <source>
        <dbReference type="Proteomes" id="UP000683493"/>
    </source>
</evidence>
<dbReference type="InterPro" id="IPR010177">
    <property type="entry name" value="Paired_CXXCH_1"/>
</dbReference>
<feature type="domain" description="Doubled CXXCH motif" evidence="1">
    <location>
        <begin position="193"/>
        <end position="224"/>
    </location>
</feature>
<evidence type="ECO:0000313" key="2">
    <source>
        <dbReference type="EMBL" id="QWV96486.1"/>
    </source>
</evidence>
<evidence type="ECO:0000259" key="1">
    <source>
        <dbReference type="Pfam" id="PF09699"/>
    </source>
</evidence>
<organism evidence="2 3">
    <name type="scientific">Geomonas diazotrophica</name>
    <dbReference type="NCBI Taxonomy" id="2843197"/>
    <lineage>
        <taxon>Bacteria</taxon>
        <taxon>Pseudomonadati</taxon>
        <taxon>Thermodesulfobacteriota</taxon>
        <taxon>Desulfuromonadia</taxon>
        <taxon>Geobacterales</taxon>
        <taxon>Geobacteraceae</taxon>
        <taxon>Geomonas</taxon>
    </lineage>
</organism>
<proteinExistence type="predicted"/>
<dbReference type="EMBL" id="CP076724">
    <property type="protein sequence ID" value="QWV96486.1"/>
    <property type="molecule type" value="Genomic_DNA"/>
</dbReference>
<name>A0ABX8JES3_9BACT</name>
<reference evidence="2 3" key="1">
    <citation type="submission" date="2021-06" db="EMBL/GenBank/DDBJ databases">
        <title>Gemonas diversity in paddy soil.</title>
        <authorList>
            <person name="Liu G."/>
        </authorList>
    </citation>
    <scope>NUCLEOTIDE SEQUENCE [LARGE SCALE GENOMIC DNA]</scope>
    <source>
        <strain evidence="2 3">RG29</strain>
    </source>
</reference>
<keyword evidence="3" id="KW-1185">Reference proteome</keyword>
<dbReference type="Proteomes" id="UP000683493">
    <property type="component" value="Chromosome"/>
</dbReference>
<protein>
    <submittedName>
        <fullName evidence="2">Cytochrome c3 family protein</fullName>
    </submittedName>
</protein>
<sequence length="224" mass="24241">MRTEQNINRTLQRMVGLAYAAATVLCLVQEAGAFGSNVSRNGERCAYTQQLQTSVQARRDYLVKIDAVRGLSYTSGSSVEDMYGNIVAAGYSDDSSTGSTGILSILSDSKYAPSSLQHLDAFSVNCLSCHDGVLASQINVDVRDRPSFRRSMGTLTNRDHPLGMTYEAYVAAARGYKDVGSNTKMIFVNGRVGCLTCHDPLNPDKGHLVMSDYGSALCKSCHDK</sequence>
<dbReference type="Pfam" id="PF09699">
    <property type="entry name" value="Paired_CXXCH_1"/>
    <property type="match status" value="1"/>
</dbReference>
<accession>A0ABX8JES3</accession>
<gene>
    <name evidence="2" type="ORF">KP005_14040</name>
</gene>